<dbReference type="AlphaFoldDB" id="A0A5S3P2Y9"/>
<evidence type="ECO:0008006" key="3">
    <source>
        <dbReference type="Google" id="ProtNLM"/>
    </source>
</evidence>
<dbReference type="Proteomes" id="UP000309668">
    <property type="component" value="Unassembled WGS sequence"/>
</dbReference>
<proteinExistence type="predicted"/>
<organism evidence="1 2">
    <name type="scientific">Qipengyuania marisflavi</name>
    <dbReference type="NCBI Taxonomy" id="2486356"/>
    <lineage>
        <taxon>Bacteria</taxon>
        <taxon>Pseudomonadati</taxon>
        <taxon>Pseudomonadota</taxon>
        <taxon>Alphaproteobacteria</taxon>
        <taxon>Sphingomonadales</taxon>
        <taxon>Erythrobacteraceae</taxon>
        <taxon>Qipengyuania</taxon>
    </lineage>
</organism>
<evidence type="ECO:0000313" key="2">
    <source>
        <dbReference type="Proteomes" id="UP000309668"/>
    </source>
</evidence>
<reference evidence="1 2" key="1">
    <citation type="submission" date="2019-05" db="EMBL/GenBank/DDBJ databases">
        <title>Erythrobacter marisflavi sp. nov., isolated from isolated from water of an estuary environment.</title>
        <authorList>
            <person name="Yoon J.-H."/>
        </authorList>
    </citation>
    <scope>NUCLEOTIDE SEQUENCE [LARGE SCALE GENOMIC DNA]</scope>
    <source>
        <strain evidence="1 2">KEM-5</strain>
    </source>
</reference>
<sequence>MRTPLAVVYAALLVSCGQAEPEQSPSPDQALAALDGIYIARTAKPLIGPDGQPAPSRLALFHGSFDVVNSCLVSKMDGGEPALVRFSRDAEILVFPDRVRINTGEMRFGEQITRGGGFDGDNVYDLLVAPPPSQCRYSVIGP</sequence>
<dbReference type="RefSeq" id="WP_138618567.1">
    <property type="nucleotide sequence ID" value="NZ_VCAO01000005.1"/>
</dbReference>
<protein>
    <recommendedName>
        <fullName evidence="3">Lipoprotein</fullName>
    </recommendedName>
</protein>
<comment type="caution">
    <text evidence="1">The sequence shown here is derived from an EMBL/GenBank/DDBJ whole genome shotgun (WGS) entry which is preliminary data.</text>
</comment>
<keyword evidence="2" id="KW-1185">Reference proteome</keyword>
<dbReference type="PROSITE" id="PS51257">
    <property type="entry name" value="PROKAR_LIPOPROTEIN"/>
    <property type="match status" value="1"/>
</dbReference>
<dbReference type="EMBL" id="VCAO01000005">
    <property type="protein sequence ID" value="TMM47140.1"/>
    <property type="molecule type" value="Genomic_DNA"/>
</dbReference>
<gene>
    <name evidence="1" type="ORF">FEV51_10135</name>
</gene>
<dbReference type="OrthoDB" id="9850089at2"/>
<evidence type="ECO:0000313" key="1">
    <source>
        <dbReference type="EMBL" id="TMM47140.1"/>
    </source>
</evidence>
<name>A0A5S3P2Y9_9SPHN</name>
<accession>A0A5S3P2Y9</accession>